<dbReference type="EMBL" id="CP039704">
    <property type="protein sequence ID" value="QCI78968.1"/>
    <property type="molecule type" value="Genomic_DNA"/>
</dbReference>
<proteinExistence type="predicted"/>
<dbReference type="KEGG" id="hgn:E6W36_03300"/>
<accession>A0A4D7C767</accession>
<organism evidence="1 2">
    <name type="scientific">Hankyongella ginsenosidimutans</name>
    <dbReference type="NCBI Taxonomy" id="1763828"/>
    <lineage>
        <taxon>Bacteria</taxon>
        <taxon>Pseudomonadati</taxon>
        <taxon>Pseudomonadota</taxon>
        <taxon>Alphaproteobacteria</taxon>
        <taxon>Sphingomonadales</taxon>
        <taxon>Sphingomonadaceae</taxon>
        <taxon>Hankyongella</taxon>
    </lineage>
</organism>
<dbReference type="RefSeq" id="WP_222873760.1">
    <property type="nucleotide sequence ID" value="NZ_CP039704.1"/>
</dbReference>
<evidence type="ECO:0000313" key="2">
    <source>
        <dbReference type="Proteomes" id="UP000298714"/>
    </source>
</evidence>
<gene>
    <name evidence="1" type="ORF">E6W36_03300</name>
</gene>
<evidence type="ECO:0000313" key="1">
    <source>
        <dbReference type="EMBL" id="QCI78968.1"/>
    </source>
</evidence>
<dbReference type="AlphaFoldDB" id="A0A4D7C767"/>
<protein>
    <submittedName>
        <fullName evidence="1">Uncharacterized protein</fullName>
    </submittedName>
</protein>
<reference evidence="2" key="1">
    <citation type="submission" date="2019-04" db="EMBL/GenBank/DDBJ databases">
        <title>Complete genome sequence of Sphingomonas sp. W1-2-3.</title>
        <authorList>
            <person name="Im W.T."/>
        </authorList>
    </citation>
    <scope>NUCLEOTIDE SEQUENCE [LARGE SCALE GENOMIC DNA]</scope>
    <source>
        <strain evidence="2">W1-2-3</strain>
    </source>
</reference>
<dbReference type="Proteomes" id="UP000298714">
    <property type="component" value="Chromosome"/>
</dbReference>
<name>A0A4D7C767_9SPHN</name>
<keyword evidence="2" id="KW-1185">Reference proteome</keyword>
<sequence>MGLPAQTRRGGMAAGLARPRPRFGVWRALYPSPDAVQSPGSPLLSWYEPRESAADARLEVVGQARATTTLQELFFFRFDGEAPGGSLPGRFVSSGLRPDTFEKARRYGLEQTYLEACL</sequence>